<sequence>MQRPPPATYSSWLPPRGVFTTPPQIDFTTLGMFIIDQIHYGPTGHRNFVDNVIGGAGTYAVVGARLFSPPPLSQNIGWIVDAGRDFPYDIRSQLLALDTRLSIRETPERLTTRGWNTYGPGDHRAFRYLTPTKRLEADDLISAGLPVAKTVHLICSPSRAQMVCYELCGGLDERIPGAGTRFLWEPVPDLCTPDHRIEMYKTLKLMHVISPNHAELAGFYGLEDPIDISTPDTITSLATKLVTAGIGPNGTGAVIVRCGKMGCLVSSRKRMNVWLPAYYQPEPEDEGMNGDEENDAKDGDGSKSNSGPRAKDSDRSHPKVVDPTGGGNAFIGGLAIGLVRSGGNFVLAAAMGTVAASFTIEQIGIPTLSKQGGRELWNGVEVQDRLEEYRRRVEEMGISLG</sequence>
<evidence type="ECO:0008006" key="4">
    <source>
        <dbReference type="Google" id="ProtNLM"/>
    </source>
</evidence>
<dbReference type="InterPro" id="IPR029056">
    <property type="entry name" value="Ribokinase-like"/>
</dbReference>
<reference evidence="2 3" key="1">
    <citation type="submission" date="2024-02" db="EMBL/GenBank/DDBJ databases">
        <title>Discinaceae phylogenomics.</title>
        <authorList>
            <person name="Dirks A.C."/>
            <person name="James T.Y."/>
        </authorList>
    </citation>
    <scope>NUCLEOTIDE SEQUENCE [LARGE SCALE GENOMIC DNA]</scope>
    <source>
        <strain evidence="2 3">ACD0624</strain>
    </source>
</reference>
<keyword evidence="3" id="KW-1185">Reference proteome</keyword>
<organism evidence="2 3">
    <name type="scientific">Discina gigas</name>
    <dbReference type="NCBI Taxonomy" id="1032678"/>
    <lineage>
        <taxon>Eukaryota</taxon>
        <taxon>Fungi</taxon>
        <taxon>Dikarya</taxon>
        <taxon>Ascomycota</taxon>
        <taxon>Pezizomycotina</taxon>
        <taxon>Pezizomycetes</taxon>
        <taxon>Pezizales</taxon>
        <taxon>Discinaceae</taxon>
        <taxon>Discina</taxon>
    </lineage>
</organism>
<feature type="compositionally biased region" description="Basic and acidic residues" evidence="1">
    <location>
        <begin position="309"/>
        <end position="320"/>
    </location>
</feature>
<feature type="region of interest" description="Disordered" evidence="1">
    <location>
        <begin position="280"/>
        <end position="324"/>
    </location>
</feature>
<proteinExistence type="predicted"/>
<protein>
    <recommendedName>
        <fullName evidence="4">Carbohydrate kinase PfkB domain-containing protein</fullName>
    </recommendedName>
</protein>
<gene>
    <name evidence="2" type="ORF">Q9L58_000200</name>
</gene>
<dbReference type="EMBL" id="JBBBZM010000001">
    <property type="protein sequence ID" value="KAL0640892.1"/>
    <property type="molecule type" value="Genomic_DNA"/>
</dbReference>
<dbReference type="PANTHER" id="PTHR47098:SF2">
    <property type="entry name" value="PROTEIN MAK32"/>
    <property type="match status" value="1"/>
</dbReference>
<feature type="compositionally biased region" description="Acidic residues" evidence="1">
    <location>
        <begin position="282"/>
        <end position="295"/>
    </location>
</feature>
<dbReference type="PANTHER" id="PTHR47098">
    <property type="entry name" value="PROTEIN MAK32"/>
    <property type="match status" value="1"/>
</dbReference>
<name>A0ABR3GY66_9PEZI</name>
<dbReference type="Gene3D" id="3.40.1190.20">
    <property type="match status" value="1"/>
</dbReference>
<evidence type="ECO:0000256" key="1">
    <source>
        <dbReference type="SAM" id="MobiDB-lite"/>
    </source>
</evidence>
<accession>A0ABR3GY66</accession>
<comment type="caution">
    <text evidence="2">The sequence shown here is derived from an EMBL/GenBank/DDBJ whole genome shotgun (WGS) entry which is preliminary data.</text>
</comment>
<evidence type="ECO:0000313" key="2">
    <source>
        <dbReference type="EMBL" id="KAL0640892.1"/>
    </source>
</evidence>
<evidence type="ECO:0000313" key="3">
    <source>
        <dbReference type="Proteomes" id="UP001447188"/>
    </source>
</evidence>
<dbReference type="Proteomes" id="UP001447188">
    <property type="component" value="Unassembled WGS sequence"/>
</dbReference>
<dbReference type="SUPFAM" id="SSF53613">
    <property type="entry name" value="Ribokinase-like"/>
    <property type="match status" value="1"/>
</dbReference>